<dbReference type="SUPFAM" id="SSF82866">
    <property type="entry name" value="Multidrug efflux transporter AcrB transmembrane domain"/>
    <property type="match status" value="2"/>
</dbReference>
<dbReference type="Gene3D" id="3.30.70.1430">
    <property type="entry name" value="Multidrug efflux transporter AcrB pore domain"/>
    <property type="match status" value="2"/>
</dbReference>
<dbReference type="OrthoDB" id="9798415at2"/>
<dbReference type="InterPro" id="IPR001036">
    <property type="entry name" value="Acrflvin-R"/>
</dbReference>
<dbReference type="RefSeq" id="WP_093162291.1">
    <property type="nucleotide sequence ID" value="NZ_FNEK01000065.1"/>
</dbReference>
<feature type="transmembrane region" description="Helical" evidence="1">
    <location>
        <begin position="953"/>
        <end position="972"/>
    </location>
</feature>
<feature type="transmembrane region" description="Helical" evidence="1">
    <location>
        <begin position="337"/>
        <end position="356"/>
    </location>
</feature>
<evidence type="ECO:0000256" key="1">
    <source>
        <dbReference type="SAM" id="Phobius"/>
    </source>
</evidence>
<proteinExistence type="predicted"/>
<dbReference type="GO" id="GO:0005886">
    <property type="term" value="C:plasma membrane"/>
    <property type="evidence" value="ECO:0007669"/>
    <property type="project" value="TreeGrafter"/>
</dbReference>
<feature type="transmembrane region" description="Helical" evidence="1">
    <location>
        <begin position="389"/>
        <end position="409"/>
    </location>
</feature>
<dbReference type="Gene3D" id="3.30.70.1320">
    <property type="entry name" value="Multidrug efflux transporter AcrB pore domain like"/>
    <property type="match status" value="1"/>
</dbReference>
<dbReference type="InterPro" id="IPR027463">
    <property type="entry name" value="AcrB_DN_DC_subdom"/>
</dbReference>
<feature type="transmembrane region" description="Helical" evidence="1">
    <location>
        <begin position="885"/>
        <end position="905"/>
    </location>
</feature>
<dbReference type="PANTHER" id="PTHR32063:SF18">
    <property type="entry name" value="CATION EFFLUX SYSTEM PROTEIN"/>
    <property type="match status" value="1"/>
</dbReference>
<feature type="transmembrane region" description="Helical" evidence="1">
    <location>
        <begin position="859"/>
        <end position="878"/>
    </location>
</feature>
<evidence type="ECO:0000313" key="2">
    <source>
        <dbReference type="EMBL" id="SDL04324.1"/>
    </source>
</evidence>
<keyword evidence="1" id="KW-0472">Membrane</keyword>
<dbReference type="PRINTS" id="PR00702">
    <property type="entry name" value="ACRIFLAVINRP"/>
</dbReference>
<dbReference type="GO" id="GO:0042910">
    <property type="term" value="F:xenobiotic transmembrane transporter activity"/>
    <property type="evidence" value="ECO:0007669"/>
    <property type="project" value="TreeGrafter"/>
</dbReference>
<feature type="transmembrane region" description="Helical" evidence="1">
    <location>
        <begin position="363"/>
        <end position="383"/>
    </location>
</feature>
<protein>
    <submittedName>
        <fullName evidence="2">Multidrug efflux pump subunit AcrB</fullName>
    </submittedName>
</protein>
<dbReference type="EMBL" id="FNEK01000065">
    <property type="protein sequence ID" value="SDL04324.1"/>
    <property type="molecule type" value="Genomic_DNA"/>
</dbReference>
<feature type="transmembrane region" description="Helical" evidence="1">
    <location>
        <begin position="984"/>
        <end position="1010"/>
    </location>
</feature>
<dbReference type="Pfam" id="PF00873">
    <property type="entry name" value="ACR_tran"/>
    <property type="match status" value="1"/>
</dbReference>
<accession>A0A1G9GUP8</accession>
<keyword evidence="1" id="KW-1133">Transmembrane helix</keyword>
<dbReference type="SUPFAM" id="SSF82693">
    <property type="entry name" value="Multidrug efflux transporter AcrB pore domain, PN1, PN2, PC1 and PC2 subdomains"/>
    <property type="match status" value="3"/>
</dbReference>
<dbReference type="Gene3D" id="1.20.1640.10">
    <property type="entry name" value="Multidrug efflux transporter AcrB transmembrane domain"/>
    <property type="match status" value="2"/>
</dbReference>
<feature type="transmembrane region" description="Helical" evidence="1">
    <location>
        <begin position="465"/>
        <end position="487"/>
    </location>
</feature>
<feature type="transmembrane region" description="Helical" evidence="1">
    <location>
        <begin position="527"/>
        <end position="545"/>
    </location>
</feature>
<gene>
    <name evidence="2" type="ORF">SAMN04488026_106512</name>
</gene>
<evidence type="ECO:0000313" key="3">
    <source>
        <dbReference type="Proteomes" id="UP000199382"/>
    </source>
</evidence>
<dbReference type="Gene3D" id="3.30.2090.10">
    <property type="entry name" value="Multidrug efflux transporter AcrB TolC docking domain, DN and DC subdomains"/>
    <property type="match status" value="2"/>
</dbReference>
<sequence length="1033" mass="111907">MKDFNLSRFAVGHPALVLFLIIMLALAGTLSYLRLGRAEDPDFTIKVAIVSAQWPGATAAEMRDQVADPIEKKLQELQNLDRVETYTTSGFMAANVVFRDDTRPADVPDLFYEVRKKLADLGPSLPHGVIGPQVNDEYGDVYSVVYMLTADGLDIGQLKDAGEDIRQRLLRVQDVRKVELIGTQPERIFVEFSHVKLATLGIEPRAIFDSLARQNALTPAGQFETDASAIPVRMTGALNGVAAIEAVPVAAGERVFRLGDIATVRRGFIDPPRSLLRQNGLPAIGIGVSMVENGNIIALGEALDAEMAEIREGLPVGLNVEQIADQPEVVEHSIAEFVKAFAEALGIVLLVSFLSLGLRTGLIVALSVPLVLAIVFLVMAVMGIDLNRITLGALIIALGLLVDDAIIAIEMMMVKMEQGWSRAEAAAAAWDITAFPMLTGTLVTAAGFIPVAFARSAVAEYSGGIFWVVAISLIVSWFVAVIFTPYLGMKFLPNVARSHGNGTPYQGRVYCALRAAIDASVRHRIKVVAATAGLFVAAILGFTNVQQQFFPLSERPELFLQMRLPEGSSITATTNMVEEAEELLAEDPDVIHATSYIGRGSVRFWIALNPELPNPAFAETVILSKDTEARERIKTRLEAAIADGALSGARVRVSRFNFGPPVGHPVQFRVIGDDATEVRRIATQVRDVMQTNPDVRDAHLQWNEMTPAIRLVIDQDRARALGLAPQDVAESLQTLVNGLDVTQMRDGNDIVTVVARAVASERLDASGLGNLTVVSRNGVPVPLSQVARIEPSFEEPILWRRNRDLVISVRADIVDGVQAPQVSSQILPLLEPIKEALPAGYRIETGGTIEESEKGNGSIFAMFPIMLTATLTILMIQLQSFSRLAIVLITAPLGLIGASLALNLFSAPFGFVALLGQIALAGMIMRNSVILVDQIEAEVRSGRDRRSAIVEATVHRARPVVLTALAAILAMIPLSRSVFWGPMAMVIMGGLLVATLLTLFFLPALYALWYRVPRKQTEPMKQDTVIELAIAAE</sequence>
<feature type="transmembrane region" description="Helical" evidence="1">
    <location>
        <begin position="430"/>
        <end position="453"/>
    </location>
</feature>
<dbReference type="STRING" id="571298.SAMN04488026_106512"/>
<keyword evidence="1" id="KW-0812">Transmembrane</keyword>
<dbReference type="AlphaFoldDB" id="A0A1G9GUP8"/>
<dbReference type="Proteomes" id="UP000199382">
    <property type="component" value="Unassembled WGS sequence"/>
</dbReference>
<dbReference type="PANTHER" id="PTHR32063">
    <property type="match status" value="1"/>
</dbReference>
<organism evidence="2 3">
    <name type="scientific">Aliiruegeria lutimaris</name>
    <dbReference type="NCBI Taxonomy" id="571298"/>
    <lineage>
        <taxon>Bacteria</taxon>
        <taxon>Pseudomonadati</taxon>
        <taxon>Pseudomonadota</taxon>
        <taxon>Alphaproteobacteria</taxon>
        <taxon>Rhodobacterales</taxon>
        <taxon>Roseobacteraceae</taxon>
        <taxon>Aliiruegeria</taxon>
    </lineage>
</organism>
<feature type="transmembrane region" description="Helical" evidence="1">
    <location>
        <begin position="911"/>
        <end position="932"/>
    </location>
</feature>
<reference evidence="2 3" key="1">
    <citation type="submission" date="2016-10" db="EMBL/GenBank/DDBJ databases">
        <authorList>
            <person name="de Groot N.N."/>
        </authorList>
    </citation>
    <scope>NUCLEOTIDE SEQUENCE [LARGE SCALE GENOMIC DNA]</scope>
    <source>
        <strain evidence="2 3">DSM 25294</strain>
    </source>
</reference>
<dbReference type="SUPFAM" id="SSF82714">
    <property type="entry name" value="Multidrug efflux transporter AcrB TolC docking domain, DN and DC subdomains"/>
    <property type="match status" value="2"/>
</dbReference>
<dbReference type="Gene3D" id="3.30.70.1440">
    <property type="entry name" value="Multidrug efflux transporter AcrB pore domain"/>
    <property type="match status" value="1"/>
</dbReference>
<name>A0A1G9GUP8_9RHOB</name>
<keyword evidence="3" id="KW-1185">Reference proteome</keyword>